<reference evidence="3 4" key="1">
    <citation type="submission" date="2023-01" db="EMBL/GenBank/DDBJ databases">
        <title>Draft genome sequence of Nocardiopsis sp. RSe5-2 isolated from halophytes.</title>
        <authorList>
            <person name="Duangmal K."/>
            <person name="Chantavorakit T."/>
        </authorList>
    </citation>
    <scope>NUCLEOTIDE SEQUENCE [LARGE SCALE GENOMIC DNA]</scope>
    <source>
        <strain evidence="3 4">RSe5-2</strain>
    </source>
</reference>
<keyword evidence="4" id="KW-1185">Reference proteome</keyword>
<name>A0ABT4U908_9ACTN</name>
<dbReference type="EMBL" id="JAQFWQ010000078">
    <property type="protein sequence ID" value="MDA2813438.1"/>
    <property type="molecule type" value="Genomic_DNA"/>
</dbReference>
<feature type="region of interest" description="Disordered" evidence="1">
    <location>
        <begin position="1"/>
        <end position="27"/>
    </location>
</feature>
<protein>
    <submittedName>
        <fullName evidence="3">Uncharacterized protein</fullName>
    </submittedName>
</protein>
<dbReference type="RefSeq" id="WP_270688446.1">
    <property type="nucleotide sequence ID" value="NZ_JAQFWQ010000078.1"/>
</dbReference>
<feature type="region of interest" description="Disordered" evidence="1">
    <location>
        <begin position="192"/>
        <end position="223"/>
    </location>
</feature>
<feature type="compositionally biased region" description="Low complexity" evidence="1">
    <location>
        <begin position="47"/>
        <end position="64"/>
    </location>
</feature>
<comment type="caution">
    <text evidence="3">The sequence shown here is derived from an EMBL/GenBank/DDBJ whole genome shotgun (WGS) entry which is preliminary data.</text>
</comment>
<feature type="chain" id="PRO_5045485795" evidence="2">
    <location>
        <begin position="44"/>
        <end position="360"/>
    </location>
</feature>
<accession>A0ABT4U908</accession>
<feature type="compositionally biased region" description="Low complexity" evidence="1">
    <location>
        <begin position="16"/>
        <end position="27"/>
    </location>
</feature>
<evidence type="ECO:0000256" key="1">
    <source>
        <dbReference type="SAM" id="MobiDB-lite"/>
    </source>
</evidence>
<evidence type="ECO:0000256" key="2">
    <source>
        <dbReference type="SAM" id="SignalP"/>
    </source>
</evidence>
<feature type="signal peptide" evidence="2">
    <location>
        <begin position="1"/>
        <end position="43"/>
    </location>
</feature>
<evidence type="ECO:0000313" key="4">
    <source>
        <dbReference type="Proteomes" id="UP001527866"/>
    </source>
</evidence>
<feature type="compositionally biased region" description="Low complexity" evidence="1">
    <location>
        <begin position="205"/>
        <end position="223"/>
    </location>
</feature>
<dbReference type="Proteomes" id="UP001527866">
    <property type="component" value="Unassembled WGS sequence"/>
</dbReference>
<organism evidence="3 4">
    <name type="scientific">Nocardiopsis endophytica</name>
    <dbReference type="NCBI Taxonomy" id="3018445"/>
    <lineage>
        <taxon>Bacteria</taxon>
        <taxon>Bacillati</taxon>
        <taxon>Actinomycetota</taxon>
        <taxon>Actinomycetes</taxon>
        <taxon>Streptosporangiales</taxon>
        <taxon>Nocardiopsidaceae</taxon>
        <taxon>Nocardiopsis</taxon>
    </lineage>
</organism>
<gene>
    <name evidence="3" type="ORF">O4J56_22520</name>
</gene>
<feature type="region of interest" description="Disordered" evidence="1">
    <location>
        <begin position="47"/>
        <end position="66"/>
    </location>
</feature>
<sequence length="360" mass="36712">MPRPDHVPSPRRRPLGRSGRSNGSSRRTRMRLLALLAALPLLAACASDADGPSADDPSAPSAPALPEVQPYRVAEGEPAPDVKRAAVRFLEAVLNYGPGEGTAEAARDRLREAGAGDGAGAAVTDGLSLLDADASAAAQVVYPQLGGLTEDRASIMAVVRTSVLSGAGLTSTTRVVDVRLARGGGAWEVEEVASAGDPPGGSGGPSDASGPPSPDAAGPGASPVAAEVLASERITLPDSARGDITSGRIDERVLRMMLDLAFEAPISVAVLATGHPDNVFGSSSVSNHTQGRAVDIWAVDGATVSDQRLVGERGPVRTLMELALEKGATEVGGPWALSTPDGAAFTDTVHEDHLHIGFKT</sequence>
<keyword evidence="2" id="KW-0732">Signal</keyword>
<proteinExistence type="predicted"/>
<evidence type="ECO:0000313" key="3">
    <source>
        <dbReference type="EMBL" id="MDA2813438.1"/>
    </source>
</evidence>